<dbReference type="PANTHER" id="PTHR43031:SF1">
    <property type="entry name" value="PYRIDINE NUCLEOTIDE-DISULPHIDE OXIDOREDUCTASE"/>
    <property type="match status" value="1"/>
</dbReference>
<dbReference type="EMBL" id="BAABXL010000001">
    <property type="protein sequence ID" value="GAA6270139.1"/>
    <property type="molecule type" value="Genomic_DNA"/>
</dbReference>
<proteinExistence type="predicted"/>
<dbReference type="SUPFAM" id="SSF52821">
    <property type="entry name" value="Rhodanese/Cell cycle control phosphatase"/>
    <property type="match status" value="1"/>
</dbReference>
<evidence type="ECO:0000259" key="1">
    <source>
        <dbReference type="PROSITE" id="PS50206"/>
    </source>
</evidence>
<accession>A0ABQ0B1I3</accession>
<keyword evidence="3" id="KW-1185">Reference proteome</keyword>
<evidence type="ECO:0000313" key="2">
    <source>
        <dbReference type="EMBL" id="GAA6270139.1"/>
    </source>
</evidence>
<dbReference type="InterPro" id="IPR036873">
    <property type="entry name" value="Rhodanese-like_dom_sf"/>
</dbReference>
<dbReference type="PANTHER" id="PTHR43031">
    <property type="entry name" value="FAD-DEPENDENT OXIDOREDUCTASE"/>
    <property type="match status" value="1"/>
</dbReference>
<comment type="caution">
    <text evidence="2">The sequence shown here is derived from an EMBL/GenBank/DDBJ whole genome shotgun (WGS) entry which is preliminary data.</text>
</comment>
<feature type="domain" description="Rhodanese" evidence="1">
    <location>
        <begin position="24"/>
        <end position="101"/>
    </location>
</feature>
<gene>
    <name evidence="2" type="ORF">F130042H8_31990</name>
</gene>
<protein>
    <submittedName>
        <fullName evidence="2">Rhodanese-like domain-containing protein</fullName>
    </submittedName>
</protein>
<dbReference type="RefSeq" id="WP_176255458.1">
    <property type="nucleotide sequence ID" value="NZ_BAABXL010000001.1"/>
</dbReference>
<reference evidence="2 3" key="1">
    <citation type="submission" date="2024-04" db="EMBL/GenBank/DDBJ databases">
        <title>Defined microbial consortia suppress multidrug-resistant proinflammatory Enterobacteriaceae via ecological control.</title>
        <authorList>
            <person name="Furuichi M."/>
            <person name="Kawaguchi T."/>
            <person name="Pust M."/>
            <person name="Yasuma K."/>
            <person name="Plichta D."/>
            <person name="Hasegawa N."/>
            <person name="Ohya T."/>
            <person name="Bhattarai S."/>
            <person name="Sasajima S."/>
            <person name="Aoto Y."/>
            <person name="Tuganbaev T."/>
            <person name="Yaginuma M."/>
            <person name="Ueda M."/>
            <person name="Okahashi N."/>
            <person name="Amafuji K."/>
            <person name="Kiridooshi Y."/>
            <person name="Sugita K."/>
            <person name="Strazar M."/>
            <person name="Skelly A."/>
            <person name="Suda W."/>
            <person name="Hattori M."/>
            <person name="Nakamoto N."/>
            <person name="Caballero S."/>
            <person name="Norman J."/>
            <person name="Olle B."/>
            <person name="Tanoue T."/>
            <person name="Arita M."/>
            <person name="Bucci V."/>
            <person name="Atarashi K."/>
            <person name="Xavier R."/>
            <person name="Honda K."/>
        </authorList>
    </citation>
    <scope>NUCLEOTIDE SEQUENCE [LARGE SCALE GENOMIC DNA]</scope>
    <source>
        <strain evidence="3">f13</strain>
    </source>
</reference>
<organism evidence="2 3">
    <name type="scientific">Enterocloster alcoholdehydrogenati</name>
    <dbReference type="NCBI Taxonomy" id="2547410"/>
    <lineage>
        <taxon>Bacteria</taxon>
        <taxon>Bacillati</taxon>
        <taxon>Bacillota</taxon>
        <taxon>Clostridia</taxon>
        <taxon>Lachnospirales</taxon>
        <taxon>Lachnospiraceae</taxon>
        <taxon>Enterocloster</taxon>
    </lineage>
</organism>
<sequence>MKEFPMISYREFDRWLEDGRIRFLVDVREPWMYENDRILGSVNIPYEEIEQNIDRIPREGMTVFYCDRGAKSLAVCRDLWRMGYEVADLAGGMLNYRGKYVDRRRLWDLQ</sequence>
<dbReference type="Pfam" id="PF00581">
    <property type="entry name" value="Rhodanese"/>
    <property type="match status" value="1"/>
</dbReference>
<dbReference type="SMART" id="SM00450">
    <property type="entry name" value="RHOD"/>
    <property type="match status" value="1"/>
</dbReference>
<dbReference type="Proteomes" id="UP001600894">
    <property type="component" value="Unassembled WGS sequence"/>
</dbReference>
<dbReference type="CDD" id="cd00158">
    <property type="entry name" value="RHOD"/>
    <property type="match status" value="1"/>
</dbReference>
<name>A0ABQ0B1I3_9FIRM</name>
<dbReference type="PROSITE" id="PS50206">
    <property type="entry name" value="RHODANESE_3"/>
    <property type="match status" value="1"/>
</dbReference>
<dbReference type="InterPro" id="IPR001763">
    <property type="entry name" value="Rhodanese-like_dom"/>
</dbReference>
<dbReference type="Gene3D" id="3.40.250.10">
    <property type="entry name" value="Rhodanese-like domain"/>
    <property type="match status" value="1"/>
</dbReference>
<dbReference type="InterPro" id="IPR050229">
    <property type="entry name" value="GlpE_sulfurtransferase"/>
</dbReference>
<evidence type="ECO:0000313" key="3">
    <source>
        <dbReference type="Proteomes" id="UP001600894"/>
    </source>
</evidence>